<dbReference type="InterPro" id="IPR049082">
    <property type="entry name" value="T7SS_signal"/>
</dbReference>
<name>A0ABW3W6G0_9ACTN</name>
<dbReference type="Proteomes" id="UP001597229">
    <property type="component" value="Unassembled WGS sequence"/>
</dbReference>
<dbReference type="Pfam" id="PF21725">
    <property type="entry name" value="T7SS_signal"/>
    <property type="match status" value="1"/>
</dbReference>
<keyword evidence="4" id="KW-1185">Reference proteome</keyword>
<evidence type="ECO:0000313" key="3">
    <source>
        <dbReference type="EMBL" id="MFD1250118.1"/>
    </source>
</evidence>
<evidence type="ECO:0000256" key="1">
    <source>
        <dbReference type="SAM" id="MobiDB-lite"/>
    </source>
</evidence>
<feature type="compositionally biased region" description="Low complexity" evidence="1">
    <location>
        <begin position="152"/>
        <end position="163"/>
    </location>
</feature>
<reference evidence="4" key="1">
    <citation type="journal article" date="2019" name="Int. J. Syst. Evol. Microbiol.">
        <title>The Global Catalogue of Microorganisms (GCM) 10K type strain sequencing project: providing services to taxonomists for standard genome sequencing and annotation.</title>
        <authorList>
            <consortium name="The Broad Institute Genomics Platform"/>
            <consortium name="The Broad Institute Genome Sequencing Center for Infectious Disease"/>
            <person name="Wu L."/>
            <person name="Ma J."/>
        </authorList>
    </citation>
    <scope>NUCLEOTIDE SEQUENCE [LARGE SCALE GENOMIC DNA]</scope>
    <source>
        <strain evidence="4">CCUG 52478</strain>
    </source>
</reference>
<organism evidence="3 4">
    <name type="scientific">Nocardioides ginsengisoli</name>
    <dbReference type="NCBI Taxonomy" id="363868"/>
    <lineage>
        <taxon>Bacteria</taxon>
        <taxon>Bacillati</taxon>
        <taxon>Actinomycetota</taxon>
        <taxon>Actinomycetes</taxon>
        <taxon>Propionibacteriales</taxon>
        <taxon>Nocardioidaceae</taxon>
        <taxon>Nocardioides</taxon>
    </lineage>
</organism>
<feature type="region of interest" description="Disordered" evidence="1">
    <location>
        <begin position="178"/>
        <end position="197"/>
    </location>
</feature>
<proteinExistence type="predicted"/>
<feature type="region of interest" description="Disordered" evidence="1">
    <location>
        <begin position="1"/>
        <end position="34"/>
    </location>
</feature>
<feature type="compositionally biased region" description="Low complexity" evidence="1">
    <location>
        <begin position="16"/>
        <end position="28"/>
    </location>
</feature>
<evidence type="ECO:0000313" key="4">
    <source>
        <dbReference type="Proteomes" id="UP001597229"/>
    </source>
</evidence>
<feature type="compositionally biased region" description="Basic and acidic residues" evidence="1">
    <location>
        <begin position="183"/>
        <end position="197"/>
    </location>
</feature>
<gene>
    <name evidence="3" type="ORF">ACFQ3F_20135</name>
</gene>
<protein>
    <submittedName>
        <fullName evidence="3">T7SS-secreted protein</fullName>
    </submittedName>
</protein>
<feature type="domain" description="Putative T7SS secretion signal" evidence="2">
    <location>
        <begin position="32"/>
        <end position="118"/>
    </location>
</feature>
<dbReference type="RefSeq" id="WP_367919428.1">
    <property type="nucleotide sequence ID" value="NZ_BAABAC010000023.1"/>
</dbReference>
<dbReference type="EMBL" id="JBHTLX010000023">
    <property type="protein sequence ID" value="MFD1250118.1"/>
    <property type="molecule type" value="Genomic_DNA"/>
</dbReference>
<feature type="region of interest" description="Disordered" evidence="1">
    <location>
        <begin position="149"/>
        <end position="170"/>
    </location>
</feature>
<accession>A0ABW3W6G0</accession>
<comment type="caution">
    <text evidence="3">The sequence shown here is derived from an EMBL/GenBank/DDBJ whole genome shotgun (WGS) entry which is preliminary data.</text>
</comment>
<sequence length="197" mass="21007">MVRRRRAAAHDRASRRPGGAAGAHPVRGLTGGGRGRARLMYGDSEIIRRRVSELRDQGADVRALADELVARVERLGWTGRAAESMRERVTDRASHLRAAADRHTSAADALADHAESVDGVLDEIGATQARVTALVADARARIAAIDRRNADTADTADGPDGAAQIAPDPLDEALVAFTPPPPGHRDWLTVDVPGLER</sequence>
<evidence type="ECO:0000259" key="2">
    <source>
        <dbReference type="Pfam" id="PF21725"/>
    </source>
</evidence>